<dbReference type="Proteomes" id="UP001598673">
    <property type="component" value="Unassembled WGS sequence"/>
</dbReference>
<evidence type="ECO:0000256" key="2">
    <source>
        <dbReference type="SAM" id="MobiDB-lite"/>
    </source>
</evidence>
<dbReference type="PANTHER" id="PTHR35372">
    <property type="entry name" value="ATP BINDING PROTEIN-RELATED"/>
    <property type="match status" value="1"/>
</dbReference>
<dbReference type="InterPro" id="IPR015330">
    <property type="entry name" value="DNA_primase/pol_bifunc_N"/>
</dbReference>
<keyword evidence="5" id="KW-1185">Reference proteome</keyword>
<evidence type="ECO:0000259" key="3">
    <source>
        <dbReference type="SMART" id="SM00943"/>
    </source>
</evidence>
<protein>
    <submittedName>
        <fullName evidence="4">Bifunctional DNA primase/polymerase</fullName>
    </submittedName>
</protein>
<dbReference type="CDD" id="cd04859">
    <property type="entry name" value="Prim_Pol"/>
    <property type="match status" value="1"/>
</dbReference>
<keyword evidence="1" id="KW-0378">Hydrolase</keyword>
<gene>
    <name evidence="4" type="ORF">ACFWGY_25970</name>
</gene>
<comment type="caution">
    <text evidence="4">The sequence shown here is derived from an EMBL/GenBank/DDBJ whole genome shotgun (WGS) entry which is preliminary data.</text>
</comment>
<accession>A0ABW6GC56</accession>
<feature type="domain" description="DNA primase/polymerase bifunctional N-terminal" evidence="3">
    <location>
        <begin position="43"/>
        <end position="235"/>
    </location>
</feature>
<dbReference type="RefSeq" id="WP_377541224.1">
    <property type="nucleotide sequence ID" value="NZ_JBHXCV010000033.1"/>
</dbReference>
<dbReference type="SUPFAM" id="SSF56747">
    <property type="entry name" value="Prim-pol domain"/>
    <property type="match status" value="1"/>
</dbReference>
<reference evidence="4 5" key="1">
    <citation type="submission" date="2024-09" db="EMBL/GenBank/DDBJ databases">
        <title>The Natural Products Discovery Center: Release of the First 8490 Sequenced Strains for Exploring Actinobacteria Biosynthetic Diversity.</title>
        <authorList>
            <person name="Kalkreuter E."/>
            <person name="Kautsar S.A."/>
            <person name="Yang D."/>
            <person name="Bader C.D."/>
            <person name="Teijaro C.N."/>
            <person name="Fluegel L."/>
            <person name="Davis C.M."/>
            <person name="Simpson J.R."/>
            <person name="Lauterbach L."/>
            <person name="Steele A.D."/>
            <person name="Gui C."/>
            <person name="Meng S."/>
            <person name="Li G."/>
            <person name="Viehrig K."/>
            <person name="Ye F."/>
            <person name="Su P."/>
            <person name="Kiefer A.F."/>
            <person name="Nichols A."/>
            <person name="Cepeda A.J."/>
            <person name="Yan W."/>
            <person name="Fan B."/>
            <person name="Jiang Y."/>
            <person name="Adhikari A."/>
            <person name="Zheng C.-J."/>
            <person name="Schuster L."/>
            <person name="Cowan T.M."/>
            <person name="Smanski M.J."/>
            <person name="Chevrette M.G."/>
            <person name="De Carvalho L.P.S."/>
            <person name="Shen B."/>
        </authorList>
    </citation>
    <scope>NUCLEOTIDE SEQUENCE [LARGE SCALE GENOMIC DNA]</scope>
    <source>
        <strain evidence="4 5">NPDC060353</strain>
    </source>
</reference>
<evidence type="ECO:0000313" key="4">
    <source>
        <dbReference type="EMBL" id="MFD6796791.1"/>
    </source>
</evidence>
<dbReference type="EMBL" id="JBHXCV010000033">
    <property type="protein sequence ID" value="MFD6796791.1"/>
    <property type="molecule type" value="Genomic_DNA"/>
</dbReference>
<dbReference type="PANTHER" id="PTHR35372:SF2">
    <property type="entry name" value="SF3 HELICASE DOMAIN-CONTAINING PROTEIN"/>
    <property type="match status" value="1"/>
</dbReference>
<evidence type="ECO:0000313" key="5">
    <source>
        <dbReference type="Proteomes" id="UP001598673"/>
    </source>
</evidence>
<evidence type="ECO:0000256" key="1">
    <source>
        <dbReference type="ARBA" id="ARBA00022801"/>
    </source>
</evidence>
<dbReference type="SMART" id="SM00943">
    <property type="entry name" value="Prim-Pol"/>
    <property type="match status" value="1"/>
</dbReference>
<feature type="region of interest" description="Disordered" evidence="2">
    <location>
        <begin position="1"/>
        <end position="28"/>
    </location>
</feature>
<proteinExistence type="predicted"/>
<organism evidence="4 5">
    <name type="scientific">Prauserella salsuginis</name>
    <dbReference type="NCBI Taxonomy" id="387889"/>
    <lineage>
        <taxon>Bacteria</taxon>
        <taxon>Bacillati</taxon>
        <taxon>Actinomycetota</taxon>
        <taxon>Actinomycetes</taxon>
        <taxon>Pseudonocardiales</taxon>
        <taxon>Pseudonocardiaceae</taxon>
        <taxon>Prauserella</taxon>
        <taxon>Prauserella salsuginis group</taxon>
    </lineage>
</organism>
<name>A0ABW6GC56_9PSEU</name>
<dbReference type="Pfam" id="PF09250">
    <property type="entry name" value="Prim-Pol"/>
    <property type="match status" value="1"/>
</dbReference>
<sequence>MNHPTAERTLGVPQPPTPRASGLTAGLGGRPPVDIGAHQLAVTLTWVGRGFSVVPCSRTDKGALVAGFGKDATAEELAKFTDQEQVRAWWSGRFRRAHVGLLTGRCADGRGLVVVDLDMPKPDTTPPVGRWQGCYGGTDVLELLAREAGADWPETYTVMTPGGGLHLYFQQPADGPLIGCATGEGPTPPHIGPMVDVRGVGGYVIAAGSYSTAQGRVYERASAPEVRPQPLPGWLLELLRPSAPPAAPPRPPAPVCLYAPGGRPASRAERYAAAALDGAADDIAQAVEGERNRRLFAAARKLGELHEIAPEVLSEAAVRAQLLSAALAVGLRERASLASIESGWTKGIANPTMPRALLGGAA</sequence>
<dbReference type="InterPro" id="IPR051620">
    <property type="entry name" value="ORF904-like_C"/>
</dbReference>